<keyword evidence="1" id="KW-0812">Transmembrane</keyword>
<dbReference type="Proteomes" id="UP000228920">
    <property type="component" value="Unassembled WGS sequence"/>
</dbReference>
<organism evidence="2 3">
    <name type="scientific">candidate division WWE3 bacterium CG_4_10_14_0_2_um_filter_41_14</name>
    <dbReference type="NCBI Taxonomy" id="1975072"/>
    <lineage>
        <taxon>Bacteria</taxon>
        <taxon>Katanobacteria</taxon>
    </lineage>
</organism>
<dbReference type="PANTHER" id="PTHR23530">
    <property type="entry name" value="TRANSPORT PROTEIN-RELATED"/>
    <property type="match status" value="1"/>
</dbReference>
<proteinExistence type="predicted"/>
<feature type="transmembrane region" description="Helical" evidence="1">
    <location>
        <begin position="52"/>
        <end position="71"/>
    </location>
</feature>
<dbReference type="PANTHER" id="PTHR23530:SF1">
    <property type="entry name" value="PERMEASE, MAJOR FACILITATOR SUPERFAMILY-RELATED"/>
    <property type="match status" value="1"/>
</dbReference>
<sequence length="234" mass="25946">MQLTAFASCLAFLVSLTIAEISHNDVKATTKQRIHLMAGLKHLRETPVIRPYWIDFVIVNIIARSILWMYQPILGHIGVPLRYFGVVQATAMLIELLVISNMLHLDTVVGNRNKTLMLTRRLTMLGFLITCAGVYIGATHTGQLLAISGILITFGFGLSRRPFYTQIFNEHIPSAIRATTLSSISMFSSLGVVFVNPLTGILTSQSLACACGTYGTLLGVWDRLNQLMYRTKVE</sequence>
<evidence type="ECO:0000313" key="2">
    <source>
        <dbReference type="EMBL" id="PIZ48192.1"/>
    </source>
</evidence>
<dbReference type="AlphaFoldDB" id="A0A2M7TLX6"/>
<dbReference type="EMBL" id="PFNL01000007">
    <property type="protein sequence ID" value="PIZ48192.1"/>
    <property type="molecule type" value="Genomic_DNA"/>
</dbReference>
<keyword evidence="1" id="KW-1133">Transmembrane helix</keyword>
<feature type="transmembrane region" description="Helical" evidence="1">
    <location>
        <begin position="201"/>
        <end position="221"/>
    </location>
</feature>
<name>A0A2M7TLX6_UNCKA</name>
<evidence type="ECO:0000313" key="3">
    <source>
        <dbReference type="Proteomes" id="UP000228920"/>
    </source>
</evidence>
<dbReference type="InterPro" id="IPR053160">
    <property type="entry name" value="MFS_DHA3_Transporter"/>
</dbReference>
<evidence type="ECO:0008006" key="4">
    <source>
        <dbReference type="Google" id="ProtNLM"/>
    </source>
</evidence>
<evidence type="ECO:0000256" key="1">
    <source>
        <dbReference type="SAM" id="Phobius"/>
    </source>
</evidence>
<dbReference type="InterPro" id="IPR036259">
    <property type="entry name" value="MFS_trans_sf"/>
</dbReference>
<feature type="transmembrane region" description="Helical" evidence="1">
    <location>
        <begin position="125"/>
        <end position="154"/>
    </location>
</feature>
<protein>
    <recommendedName>
        <fullName evidence="4">Major facilitator superfamily (MFS) profile domain-containing protein</fullName>
    </recommendedName>
</protein>
<reference evidence="3" key="1">
    <citation type="submission" date="2017-09" db="EMBL/GenBank/DDBJ databases">
        <title>Depth-based differentiation of microbial function through sediment-hosted aquifers and enrichment of novel symbionts in the deep terrestrial subsurface.</title>
        <authorList>
            <person name="Probst A.J."/>
            <person name="Ladd B."/>
            <person name="Jarett J.K."/>
            <person name="Geller-Mcgrath D.E."/>
            <person name="Sieber C.M.K."/>
            <person name="Emerson J.B."/>
            <person name="Anantharaman K."/>
            <person name="Thomas B.C."/>
            <person name="Malmstrom R."/>
            <person name="Stieglmeier M."/>
            <person name="Klingl A."/>
            <person name="Woyke T."/>
            <person name="Ryan C.M."/>
            <person name="Banfield J.F."/>
        </authorList>
    </citation>
    <scope>NUCLEOTIDE SEQUENCE [LARGE SCALE GENOMIC DNA]</scope>
</reference>
<dbReference type="SUPFAM" id="SSF103473">
    <property type="entry name" value="MFS general substrate transporter"/>
    <property type="match status" value="1"/>
</dbReference>
<comment type="caution">
    <text evidence="2">The sequence shown here is derived from an EMBL/GenBank/DDBJ whole genome shotgun (WGS) entry which is preliminary data.</text>
</comment>
<gene>
    <name evidence="2" type="ORF">COY32_00405</name>
</gene>
<keyword evidence="1" id="KW-0472">Membrane</keyword>
<feature type="transmembrane region" description="Helical" evidence="1">
    <location>
        <begin position="83"/>
        <end position="105"/>
    </location>
</feature>
<accession>A0A2M7TLX6</accession>
<dbReference type="Gene3D" id="1.20.1250.20">
    <property type="entry name" value="MFS general substrate transporter like domains"/>
    <property type="match status" value="1"/>
</dbReference>